<dbReference type="EMBL" id="LR134149">
    <property type="protein sequence ID" value="VEA33459.1"/>
    <property type="molecule type" value="Genomic_DNA"/>
</dbReference>
<gene>
    <name evidence="3" type="ORF">NCTC8272_01118</name>
</gene>
<keyword evidence="2" id="KW-1003">Cell membrane</keyword>
<accession>A0A3S4F2Y2</accession>
<keyword evidence="2" id="KW-0997">Cell inner membrane</keyword>
<dbReference type="InterPro" id="IPR036259">
    <property type="entry name" value="MFS_trans_sf"/>
</dbReference>
<evidence type="ECO:0000313" key="3">
    <source>
        <dbReference type="EMBL" id="VEA33459.1"/>
    </source>
</evidence>
<dbReference type="Gene3D" id="1.20.1250.20">
    <property type="entry name" value="MFS general substrate transporter like domains"/>
    <property type="match status" value="1"/>
</dbReference>
<protein>
    <submittedName>
        <fullName evidence="3">Export protein</fullName>
    </submittedName>
</protein>
<evidence type="ECO:0000313" key="4">
    <source>
        <dbReference type="Proteomes" id="UP000277214"/>
    </source>
</evidence>
<organism evidence="3 4">
    <name type="scientific">Salmonella enterica I</name>
    <dbReference type="NCBI Taxonomy" id="59201"/>
    <lineage>
        <taxon>Bacteria</taxon>
        <taxon>Pseudomonadati</taxon>
        <taxon>Pseudomonadota</taxon>
        <taxon>Gammaproteobacteria</taxon>
        <taxon>Enterobacterales</taxon>
        <taxon>Enterobacteriaceae</taxon>
        <taxon>Salmonella</taxon>
    </lineage>
</organism>
<evidence type="ECO:0000256" key="2">
    <source>
        <dbReference type="ARBA" id="ARBA00022519"/>
    </source>
</evidence>
<reference evidence="3 4" key="1">
    <citation type="submission" date="2018-12" db="EMBL/GenBank/DDBJ databases">
        <authorList>
            <consortium name="Pathogen Informatics"/>
        </authorList>
    </citation>
    <scope>NUCLEOTIDE SEQUENCE [LARGE SCALE GENOMIC DNA]</scope>
    <source>
        <strain evidence="3 4">NCTC8272</strain>
    </source>
</reference>
<dbReference type="AlphaFoldDB" id="A0A3S4F2Y2"/>
<keyword evidence="2" id="KW-0472">Membrane</keyword>
<comment type="subcellular location">
    <subcellularLocation>
        <location evidence="1">Cell inner membrane</location>
        <topology evidence="1">Multi-pass membrane protein</topology>
    </subcellularLocation>
</comment>
<sequence length="54" mass="5940">MVSLPFYLQTVLGRSEVETGLLLTPWPLATMVMAPLAGYLIERLHAGLLGALEW</sequence>
<proteinExistence type="predicted"/>
<dbReference type="GO" id="GO:0005886">
    <property type="term" value="C:plasma membrane"/>
    <property type="evidence" value="ECO:0007669"/>
    <property type="project" value="UniProtKB-SubCell"/>
</dbReference>
<evidence type="ECO:0000256" key="1">
    <source>
        <dbReference type="ARBA" id="ARBA00004429"/>
    </source>
</evidence>
<dbReference type="SUPFAM" id="SSF103473">
    <property type="entry name" value="MFS general substrate transporter"/>
    <property type="match status" value="1"/>
</dbReference>
<name>A0A3S4F2Y2_SALET</name>
<dbReference type="Proteomes" id="UP000277214">
    <property type="component" value="Chromosome 1"/>
</dbReference>